<dbReference type="EMBL" id="JAGQLI010000065">
    <property type="protein sequence ID" value="MCA9379044.1"/>
    <property type="molecule type" value="Genomic_DNA"/>
</dbReference>
<accession>A0A955I754</accession>
<name>A0A955I754_9BACT</name>
<dbReference type="InterPro" id="IPR017937">
    <property type="entry name" value="Thioredoxin_CS"/>
</dbReference>
<dbReference type="Gene3D" id="3.40.30.10">
    <property type="entry name" value="Glutaredoxin"/>
    <property type="match status" value="1"/>
</dbReference>
<dbReference type="SUPFAM" id="SSF52833">
    <property type="entry name" value="Thioredoxin-like"/>
    <property type="match status" value="1"/>
</dbReference>
<feature type="compositionally biased region" description="Acidic residues" evidence="1">
    <location>
        <begin position="48"/>
        <end position="57"/>
    </location>
</feature>
<dbReference type="InterPro" id="IPR013766">
    <property type="entry name" value="Thioredoxin_domain"/>
</dbReference>
<protein>
    <submittedName>
        <fullName evidence="3">Thioredoxin family protein</fullName>
    </submittedName>
</protein>
<reference evidence="3" key="2">
    <citation type="journal article" date="2021" name="Microbiome">
        <title>Successional dynamics and alternative stable states in a saline activated sludge microbial community over 9 years.</title>
        <authorList>
            <person name="Wang Y."/>
            <person name="Ye J."/>
            <person name="Ju F."/>
            <person name="Liu L."/>
            <person name="Boyd J.A."/>
            <person name="Deng Y."/>
            <person name="Parks D.H."/>
            <person name="Jiang X."/>
            <person name="Yin X."/>
            <person name="Woodcroft B.J."/>
            <person name="Tyson G.W."/>
            <person name="Hugenholtz P."/>
            <person name="Polz M.F."/>
            <person name="Zhang T."/>
        </authorList>
    </citation>
    <scope>NUCLEOTIDE SEQUENCE</scope>
    <source>
        <strain evidence="3">HKST-UBA12</strain>
    </source>
</reference>
<evidence type="ECO:0000259" key="2">
    <source>
        <dbReference type="PROSITE" id="PS51352"/>
    </source>
</evidence>
<feature type="region of interest" description="Disordered" evidence="1">
    <location>
        <begin position="36"/>
        <end position="57"/>
    </location>
</feature>
<evidence type="ECO:0000313" key="3">
    <source>
        <dbReference type="EMBL" id="MCA9379044.1"/>
    </source>
</evidence>
<gene>
    <name evidence="3" type="ORF">KC640_01315</name>
</gene>
<dbReference type="PROSITE" id="PS51352">
    <property type="entry name" value="THIOREDOXIN_2"/>
    <property type="match status" value="1"/>
</dbReference>
<dbReference type="InterPro" id="IPR036249">
    <property type="entry name" value="Thioredoxin-like_sf"/>
</dbReference>
<dbReference type="Pfam" id="PF00085">
    <property type="entry name" value="Thioredoxin"/>
    <property type="match status" value="1"/>
</dbReference>
<evidence type="ECO:0000313" key="4">
    <source>
        <dbReference type="Proteomes" id="UP000760819"/>
    </source>
</evidence>
<sequence>MSNKWMMFMGAGMLAVVFVVILVAALLAASSTSSPLTLQQATERGEEAMMEETDETDDSAMMNEDEMAETEVHGMFVDYDPALLADANDGNVVLFFWAGWCPTCRALEQSLNTELENFPADLTILRTNYDTEAALKQKYGITYQHTLVQVDAEGSMLKKWSGSYTLQDILDQLI</sequence>
<comment type="caution">
    <text evidence="3">The sequence shown here is derived from an EMBL/GenBank/DDBJ whole genome shotgun (WGS) entry which is preliminary data.</text>
</comment>
<dbReference type="CDD" id="cd02947">
    <property type="entry name" value="TRX_family"/>
    <property type="match status" value="1"/>
</dbReference>
<evidence type="ECO:0000256" key="1">
    <source>
        <dbReference type="SAM" id="MobiDB-lite"/>
    </source>
</evidence>
<organism evidence="3 4">
    <name type="scientific">Candidatus Dojkabacteria bacterium</name>
    <dbReference type="NCBI Taxonomy" id="2099670"/>
    <lineage>
        <taxon>Bacteria</taxon>
        <taxon>Candidatus Dojkabacteria</taxon>
    </lineage>
</organism>
<dbReference type="PROSITE" id="PS00194">
    <property type="entry name" value="THIOREDOXIN_1"/>
    <property type="match status" value="1"/>
</dbReference>
<feature type="domain" description="Thioredoxin" evidence="2">
    <location>
        <begin position="27"/>
        <end position="174"/>
    </location>
</feature>
<reference evidence="3" key="1">
    <citation type="submission" date="2020-04" db="EMBL/GenBank/DDBJ databases">
        <authorList>
            <person name="Zhang T."/>
        </authorList>
    </citation>
    <scope>NUCLEOTIDE SEQUENCE</scope>
    <source>
        <strain evidence="3">HKST-UBA12</strain>
    </source>
</reference>
<proteinExistence type="predicted"/>
<dbReference type="AlphaFoldDB" id="A0A955I754"/>
<dbReference type="Proteomes" id="UP000760819">
    <property type="component" value="Unassembled WGS sequence"/>
</dbReference>